<keyword evidence="3 5" id="KW-0808">Transferase</keyword>
<dbReference type="GO" id="GO:0019251">
    <property type="term" value="P:anaerobic cobalamin biosynthetic process"/>
    <property type="evidence" value="ECO:0007669"/>
    <property type="project" value="UniProtKB-UniRule"/>
</dbReference>
<evidence type="ECO:0000256" key="1">
    <source>
        <dbReference type="ARBA" id="ARBA00022573"/>
    </source>
</evidence>
<sequence>MAQLKPEEMKGGYTTGSCATAGMKAGLLALLDHKQAEKVIIENPQGQHIQVPVKSIIILSDTSAQVTIMKDAGDDPDVTHGTDIVTTIELNTSGELTFAAGFGVGTVTKDGLSTPKGEPAINPGPRRMMKIVFEDFALGPKGIGVQVTVSVPDGERLAKKTLNHTLGIEGGISIIGTTGIVKPMSEEGFKNSLVPQLQVMKANGCKTAILTPGRIGEDIACNVLGLEKNQLAETSNFIGFMLEKCVEIGFKQIVIIGHVGKLIKLASGSFHTHNRMSDGRMESLVAYAALEGASTEVAQKLFACQTTEAAMPILEEAGLTNVYQRIADRASMRSERYIANEAKVGIIIATLKGEILAVDKRAKEIGEEERWNIPCMS</sequence>
<evidence type="ECO:0000256" key="2">
    <source>
        <dbReference type="ARBA" id="ARBA00022603"/>
    </source>
</evidence>
<dbReference type="RefSeq" id="WP_038151101.1">
    <property type="nucleotide sequence ID" value="NZ_JRNT01000005.1"/>
</dbReference>
<dbReference type="InterPro" id="IPR036074">
    <property type="entry name" value="CbiD_sf"/>
</dbReference>
<comment type="caution">
    <text evidence="6">The sequence shown here is derived from an EMBL/GenBank/DDBJ whole genome shotgun (WGS) entry which is preliminary data.</text>
</comment>
<dbReference type="NCBIfam" id="TIGR00312">
    <property type="entry name" value="cbiD"/>
    <property type="match status" value="1"/>
</dbReference>
<dbReference type="UniPathway" id="UPA00148">
    <property type="reaction ID" value="UER00227"/>
</dbReference>
<protein>
    <recommendedName>
        <fullName evidence="5">Cobalt-precorrin-5B C(1)-methyltransferase</fullName>
        <ecNumber evidence="5">2.1.1.195</ecNumber>
    </recommendedName>
    <alternativeName>
        <fullName evidence="5">Cobalt-precorrin-6A synthase</fullName>
    </alternativeName>
</protein>
<dbReference type="Proteomes" id="UP000029628">
    <property type="component" value="Unassembled WGS sequence"/>
</dbReference>
<evidence type="ECO:0000313" key="7">
    <source>
        <dbReference type="Proteomes" id="UP000029628"/>
    </source>
</evidence>
<evidence type="ECO:0000256" key="4">
    <source>
        <dbReference type="ARBA" id="ARBA00022691"/>
    </source>
</evidence>
<dbReference type="AlphaFoldDB" id="A0A096AN18"/>
<comment type="catalytic activity">
    <reaction evidence="5">
        <text>Co-precorrin-5B + S-adenosyl-L-methionine = Co-precorrin-6A + S-adenosyl-L-homocysteine</text>
        <dbReference type="Rhea" id="RHEA:26285"/>
        <dbReference type="ChEBI" id="CHEBI:57856"/>
        <dbReference type="ChEBI" id="CHEBI:59789"/>
        <dbReference type="ChEBI" id="CHEBI:60063"/>
        <dbReference type="ChEBI" id="CHEBI:60064"/>
        <dbReference type="EC" id="2.1.1.195"/>
    </reaction>
</comment>
<organism evidence="6 7">
    <name type="scientific">Veillonella montpellierensis DNF00314</name>
    <dbReference type="NCBI Taxonomy" id="1401067"/>
    <lineage>
        <taxon>Bacteria</taxon>
        <taxon>Bacillati</taxon>
        <taxon>Bacillota</taxon>
        <taxon>Negativicutes</taxon>
        <taxon>Veillonellales</taxon>
        <taxon>Veillonellaceae</taxon>
        <taxon>Veillonella</taxon>
    </lineage>
</organism>
<dbReference type="HAMAP" id="MF_00787">
    <property type="entry name" value="CbiD"/>
    <property type="match status" value="1"/>
</dbReference>
<name>A0A096AN18_9FIRM</name>
<dbReference type="PIRSF" id="PIRSF026782">
    <property type="entry name" value="CbiD"/>
    <property type="match status" value="1"/>
</dbReference>
<evidence type="ECO:0000256" key="5">
    <source>
        <dbReference type="HAMAP-Rule" id="MF_00787"/>
    </source>
</evidence>
<dbReference type="GO" id="GO:0032259">
    <property type="term" value="P:methylation"/>
    <property type="evidence" value="ECO:0007669"/>
    <property type="project" value="UniProtKB-KW"/>
</dbReference>
<comment type="function">
    <text evidence="5">Catalyzes the methylation of C-1 in cobalt-precorrin-5B to form cobalt-precorrin-6A.</text>
</comment>
<dbReference type="InterPro" id="IPR002748">
    <property type="entry name" value="CbiD"/>
</dbReference>
<keyword evidence="7" id="KW-1185">Reference proteome</keyword>
<proteinExistence type="inferred from homology"/>
<keyword evidence="1 5" id="KW-0169">Cobalamin biosynthesis</keyword>
<keyword evidence="4 5" id="KW-0949">S-adenosyl-L-methionine</keyword>
<evidence type="ECO:0000256" key="3">
    <source>
        <dbReference type="ARBA" id="ARBA00022679"/>
    </source>
</evidence>
<dbReference type="EC" id="2.1.1.195" evidence="5"/>
<dbReference type="SUPFAM" id="SSF111342">
    <property type="entry name" value="CbiD-like"/>
    <property type="match status" value="1"/>
</dbReference>
<dbReference type="GO" id="GO:0043780">
    <property type="term" value="F:cobalt-precorrin-5B C1-methyltransferase activity"/>
    <property type="evidence" value="ECO:0007669"/>
    <property type="project" value="RHEA"/>
</dbReference>
<comment type="similarity">
    <text evidence="5">Belongs to the CbiD family.</text>
</comment>
<reference evidence="6 7" key="1">
    <citation type="submission" date="2014-07" db="EMBL/GenBank/DDBJ databases">
        <authorList>
            <person name="McCorrison J."/>
            <person name="Sanka R."/>
            <person name="Torralba M."/>
            <person name="Gillis M."/>
            <person name="Haft D.H."/>
            <person name="Methe B."/>
            <person name="Sutton G."/>
            <person name="Nelson K.E."/>
        </authorList>
    </citation>
    <scope>NUCLEOTIDE SEQUENCE [LARGE SCALE GENOMIC DNA]</scope>
    <source>
        <strain evidence="6 7">DNF00314</strain>
    </source>
</reference>
<dbReference type="PANTHER" id="PTHR35863">
    <property type="entry name" value="COBALT-PRECORRIN-5B C(1)-METHYLTRANSFERASE"/>
    <property type="match status" value="1"/>
</dbReference>
<dbReference type="Gene3D" id="3.30.2110.10">
    <property type="entry name" value="CbiD-like"/>
    <property type="match status" value="1"/>
</dbReference>
<dbReference type="PANTHER" id="PTHR35863:SF1">
    <property type="entry name" value="COBALT-PRECORRIN-5B C(1)-METHYLTRANSFERASE"/>
    <property type="match status" value="1"/>
</dbReference>
<evidence type="ECO:0000313" key="6">
    <source>
        <dbReference type="EMBL" id="KGF48180.1"/>
    </source>
</evidence>
<gene>
    <name evidence="5" type="primary">cbiD</name>
    <name evidence="6" type="ORF">HMPREF0872_00865</name>
</gene>
<accession>A0A096AN18</accession>
<dbReference type="EMBL" id="JRNT01000005">
    <property type="protein sequence ID" value="KGF48180.1"/>
    <property type="molecule type" value="Genomic_DNA"/>
</dbReference>
<dbReference type="eggNOG" id="COG1903">
    <property type="taxonomic scope" value="Bacteria"/>
</dbReference>
<comment type="pathway">
    <text evidence="5">Cofactor biosynthesis; adenosylcobalamin biosynthesis; cob(II)yrinate a,c-diamide from sirohydrochlorin (anaerobic route): step 6/10.</text>
</comment>
<dbReference type="Pfam" id="PF01888">
    <property type="entry name" value="CbiD"/>
    <property type="match status" value="1"/>
</dbReference>
<keyword evidence="2 5" id="KW-0489">Methyltransferase</keyword>